<sequence length="172" mass="18728">MGGFSLDSVGAVVGSGRAVISADDSTVVAAVQDTLRDGRSATFYLTPEQAAAVKSWYWTPKRVAERGLEPVSNEELQRIGTELRVEDMGHSYSNRVVCECGAVYGAFEFVQQGIAEHGKDQVDAVFDLEGVYVMRVNPVNSAVCPACTRRILVGHEYDMTNRYGCCRSEPPV</sequence>
<dbReference type="RefSeq" id="WP_033211685.1">
    <property type="nucleotide sequence ID" value="NZ_LGUP01000027.1"/>
</dbReference>
<protein>
    <submittedName>
        <fullName evidence="1">Uncharacterized protein</fullName>
    </submittedName>
</protein>
<evidence type="ECO:0000313" key="1">
    <source>
        <dbReference type="EMBL" id="KOG35560.1"/>
    </source>
</evidence>
<proteinExistence type="predicted"/>
<accession>A0A0L8LBQ0</accession>
<dbReference type="AlphaFoldDB" id="A0A0L8LBQ0"/>
<gene>
    <name evidence="1" type="ORF">ADK34_05135</name>
</gene>
<dbReference type="PATRIC" id="fig|1938.6.peg.1134"/>
<comment type="caution">
    <text evidence="1">The sequence shown here is derived from an EMBL/GenBank/DDBJ whole genome shotgun (WGS) entry which is preliminary data.</text>
</comment>
<dbReference type="EMBL" id="LGUP01000027">
    <property type="protein sequence ID" value="KOG35560.1"/>
    <property type="molecule type" value="Genomic_DNA"/>
</dbReference>
<reference evidence="1 2" key="1">
    <citation type="submission" date="2015-06" db="EMBL/GenBank/DDBJ databases">
        <authorList>
            <person name="Hoefler B.C."/>
            <person name="Straight P.D."/>
        </authorList>
    </citation>
    <scope>NUCLEOTIDE SEQUENCE [LARGE SCALE GENOMIC DNA]</scope>
    <source>
        <strain evidence="1 2">NRRL 3427</strain>
    </source>
</reference>
<organism evidence="1 2">
    <name type="scientific">Streptomyces viridochromogenes</name>
    <dbReference type="NCBI Taxonomy" id="1938"/>
    <lineage>
        <taxon>Bacteria</taxon>
        <taxon>Bacillati</taxon>
        <taxon>Actinomycetota</taxon>
        <taxon>Actinomycetes</taxon>
        <taxon>Kitasatosporales</taxon>
        <taxon>Streptomycetaceae</taxon>
        <taxon>Streptomyces</taxon>
    </lineage>
</organism>
<dbReference type="OrthoDB" id="4135799at2"/>
<name>A0A0L8LBQ0_STRVR</name>
<dbReference type="Proteomes" id="UP000037023">
    <property type="component" value="Unassembled WGS sequence"/>
</dbReference>
<evidence type="ECO:0000313" key="2">
    <source>
        <dbReference type="Proteomes" id="UP000037023"/>
    </source>
</evidence>